<proteinExistence type="predicted"/>
<comment type="caution">
    <text evidence="2">The sequence shown here is derived from an EMBL/GenBank/DDBJ whole genome shotgun (WGS) entry which is preliminary data.</text>
</comment>
<organism evidence="2 3">
    <name type="scientific">Tolypocladium capitatum</name>
    <dbReference type="NCBI Taxonomy" id="45235"/>
    <lineage>
        <taxon>Eukaryota</taxon>
        <taxon>Fungi</taxon>
        <taxon>Dikarya</taxon>
        <taxon>Ascomycota</taxon>
        <taxon>Pezizomycotina</taxon>
        <taxon>Sordariomycetes</taxon>
        <taxon>Hypocreomycetidae</taxon>
        <taxon>Hypocreales</taxon>
        <taxon>Ophiocordycipitaceae</taxon>
        <taxon>Tolypocladium</taxon>
    </lineage>
</organism>
<gene>
    <name evidence="2" type="ORF">TCAP_00327</name>
</gene>
<sequence>MLAVLRVSSLGAPRSSSFKKRGKLARRAKKSRLSSPIRLSPGSLTNLSMVSSVGCQHAEDLRPLYNRGWIPSNWPSHRSGCPSAISLRTFGDLKSTFRTSSLSISTASRNSRSLIDSRHAQVVQKSCGKVRSLSESSFTMRVFNVVRISIEND</sequence>
<dbReference type="EMBL" id="NRSZ01000060">
    <property type="protein sequence ID" value="PNY29753.1"/>
    <property type="molecule type" value="Genomic_DNA"/>
</dbReference>
<evidence type="ECO:0000313" key="3">
    <source>
        <dbReference type="Proteomes" id="UP000236621"/>
    </source>
</evidence>
<accession>A0A2K3QQD1</accession>
<dbReference type="Proteomes" id="UP000236621">
    <property type="component" value="Unassembled WGS sequence"/>
</dbReference>
<evidence type="ECO:0000256" key="1">
    <source>
        <dbReference type="SAM" id="MobiDB-lite"/>
    </source>
</evidence>
<reference evidence="2 3" key="1">
    <citation type="submission" date="2017-08" db="EMBL/GenBank/DDBJ databases">
        <title>Harnessing the power of phylogenomics to disentangle the directionality and signatures of interkingdom host jumping in the parasitic fungal genus Tolypocladium.</title>
        <authorList>
            <person name="Quandt C.A."/>
            <person name="Patterson W."/>
            <person name="Spatafora J.W."/>
        </authorList>
    </citation>
    <scope>NUCLEOTIDE SEQUENCE [LARGE SCALE GENOMIC DNA]</scope>
    <source>
        <strain evidence="2 3">CBS 113982</strain>
    </source>
</reference>
<dbReference type="AlphaFoldDB" id="A0A2K3QQD1"/>
<protein>
    <submittedName>
        <fullName evidence="2">Uncharacterized protein</fullName>
    </submittedName>
</protein>
<feature type="compositionally biased region" description="Basic residues" evidence="1">
    <location>
        <begin position="17"/>
        <end position="32"/>
    </location>
</feature>
<evidence type="ECO:0000313" key="2">
    <source>
        <dbReference type="EMBL" id="PNY29753.1"/>
    </source>
</evidence>
<feature type="region of interest" description="Disordered" evidence="1">
    <location>
        <begin position="13"/>
        <end position="35"/>
    </location>
</feature>
<name>A0A2K3QQD1_9HYPO</name>
<keyword evidence="3" id="KW-1185">Reference proteome</keyword>